<reference evidence="2 3" key="1">
    <citation type="submission" date="2015-06" db="EMBL/GenBank/DDBJ databases">
        <authorList>
            <person name="Kim K.M."/>
        </authorList>
    </citation>
    <scope>NUCLEOTIDE SEQUENCE [LARGE SCALE GENOMIC DNA]</scope>
    <source>
        <strain evidence="2 3">KCTC 22370</strain>
    </source>
</reference>
<evidence type="ECO:0000256" key="1">
    <source>
        <dbReference type="SAM" id="SignalP"/>
    </source>
</evidence>
<dbReference type="KEGG" id="amx:AM2010_2368"/>
<dbReference type="Proteomes" id="UP000037643">
    <property type="component" value="Chromosome"/>
</dbReference>
<dbReference type="PATRIC" id="fig|543877.4.peg.2402"/>
<keyword evidence="1" id="KW-0732">Signal</keyword>
<feature type="chain" id="PRO_5005186078" evidence="1">
    <location>
        <begin position="27"/>
        <end position="241"/>
    </location>
</feature>
<evidence type="ECO:0000313" key="3">
    <source>
        <dbReference type="Proteomes" id="UP000037643"/>
    </source>
</evidence>
<dbReference type="RefSeq" id="WP_160325576.1">
    <property type="nucleotide sequence ID" value="NZ_CP011805.1"/>
</dbReference>
<protein>
    <submittedName>
        <fullName evidence="2">Uncharacterized protein</fullName>
    </submittedName>
</protein>
<organism evidence="2 3">
    <name type="scientific">Pelagerythrobacter marensis</name>
    <dbReference type="NCBI Taxonomy" id="543877"/>
    <lineage>
        <taxon>Bacteria</taxon>
        <taxon>Pseudomonadati</taxon>
        <taxon>Pseudomonadota</taxon>
        <taxon>Alphaproteobacteria</taxon>
        <taxon>Sphingomonadales</taxon>
        <taxon>Erythrobacteraceae</taxon>
        <taxon>Pelagerythrobacter</taxon>
    </lineage>
</organism>
<sequence length="241" mass="26166" precursor="true">MSSAMSTRRFLAMFVLFIAAGPASLAAQDSQSAQTAFVAPAEPMKLTRVLERRLGDGNAIVVSRSWRVRFVPHAAGYRVEGEQIAVAVEAPPRLAQLAEVERNKPQSGDFPILLDDAGQIVGDESADPSAIPGLTEAARAFLSDRPEARRGEALQYVAAVQQAGARMASRWPRDLFFPVVPREERRKLPLPGGGEGALQVGFQGSLDPAGRRLATARRRIVTQVGESERVSLETWRLEPLD</sequence>
<dbReference type="OrthoDB" id="7508780at2"/>
<accession>A0A0G3XCU8</accession>
<dbReference type="EMBL" id="CP011805">
    <property type="protein sequence ID" value="AKM08424.1"/>
    <property type="molecule type" value="Genomic_DNA"/>
</dbReference>
<keyword evidence="3" id="KW-1185">Reference proteome</keyword>
<dbReference type="AlphaFoldDB" id="A0A0G3XCU8"/>
<dbReference type="STRING" id="543877.AM2010_2368"/>
<evidence type="ECO:0000313" key="2">
    <source>
        <dbReference type="EMBL" id="AKM08424.1"/>
    </source>
</evidence>
<proteinExistence type="predicted"/>
<name>A0A0G3XCU8_9SPHN</name>
<gene>
    <name evidence="2" type="ORF">AM2010_2368</name>
</gene>
<feature type="signal peptide" evidence="1">
    <location>
        <begin position="1"/>
        <end position="26"/>
    </location>
</feature>